<dbReference type="HOGENOM" id="CLU_1060947_0_0_5"/>
<reference evidence="1 2" key="1">
    <citation type="journal article" date="2013" name="ISME J.">
        <title>By their genes ye shall know them: genomic signatures of predatory bacteria.</title>
        <authorList>
            <person name="Pasternak Z."/>
            <person name="Pietrokovski S."/>
            <person name="Rotem O."/>
            <person name="Gophna U."/>
            <person name="Lurie-Weinberger M.N."/>
            <person name="Jurkevitch E."/>
        </authorList>
    </citation>
    <scope>NUCLEOTIDE SEQUENCE [LARGE SCALE GENOMIC DNA]</scope>
    <source>
        <strain evidence="1">EPB</strain>
    </source>
</reference>
<evidence type="ECO:0000313" key="2">
    <source>
        <dbReference type="Proteomes" id="UP000011932"/>
    </source>
</evidence>
<dbReference type="Pfam" id="PF12686">
    <property type="entry name" value="DUF3800"/>
    <property type="match status" value="1"/>
</dbReference>
<evidence type="ECO:0000313" key="1">
    <source>
        <dbReference type="EMBL" id="AGH98258.1"/>
    </source>
</evidence>
<dbReference type="KEGG" id="man:A11S_1449"/>
<name>M4VGB2_9BACT</name>
<dbReference type="Proteomes" id="UP000011932">
    <property type="component" value="Chromosome"/>
</dbReference>
<gene>
    <name evidence="1" type="ORF">A11S_1449</name>
</gene>
<evidence type="ECO:0008006" key="3">
    <source>
        <dbReference type="Google" id="ProtNLM"/>
    </source>
</evidence>
<dbReference type="RefSeq" id="WP_015467792.1">
    <property type="nucleotide sequence ID" value="NC_020812.1"/>
</dbReference>
<proteinExistence type="predicted"/>
<dbReference type="InterPro" id="IPR024524">
    <property type="entry name" value="DUF3800"/>
</dbReference>
<organism evidence="1 2">
    <name type="scientific">Micavibrio aeruginosavorus EPB</name>
    <dbReference type="NCBI Taxonomy" id="349215"/>
    <lineage>
        <taxon>Bacteria</taxon>
        <taxon>Pseudomonadati</taxon>
        <taxon>Bdellovibrionota</taxon>
        <taxon>Bdellovibrionia</taxon>
        <taxon>Bdellovibrionales</taxon>
        <taxon>Pseudobdellovibrionaceae</taxon>
        <taxon>Micavibrio</taxon>
    </lineage>
</organism>
<accession>M4VGB2</accession>
<protein>
    <recommendedName>
        <fullName evidence="3">DUF3800 domain-containing protein</fullName>
    </recommendedName>
</protein>
<sequence length="262" mass="30458">MVLQAFFDESSDSHNTPPTTFVVAGFVSTAEKWAAFSEKWQQALDEDGLELYKAGKLKTKKSIKKSERYFRILEQYVDAGVYCIVDMRELVKTVDDFDLPNIFFDPVRIKRNMRNPYHFAFKNIVRTLVENQETLNLFTPIDMIFDEKTESMAVLSGYDFLKYTAPGEFLKKMGGVPSFRKDHEVLPLQAADLYAGWVRKYHLEGVDLRKNNPFPWVIKKPIHTLYMYLNAPYFLNELNALMSDENIGNLVRYMEENPPASF</sequence>
<dbReference type="AlphaFoldDB" id="M4VGB2"/>
<dbReference type="OrthoDB" id="7595147at2"/>
<dbReference type="EMBL" id="CP003538">
    <property type="protein sequence ID" value="AGH98258.1"/>
    <property type="molecule type" value="Genomic_DNA"/>
</dbReference>